<dbReference type="EMBL" id="JAWWNJ010000123">
    <property type="protein sequence ID" value="KAK6988409.1"/>
    <property type="molecule type" value="Genomic_DNA"/>
</dbReference>
<evidence type="ECO:0000313" key="2">
    <source>
        <dbReference type="Proteomes" id="UP001362999"/>
    </source>
</evidence>
<proteinExistence type="predicted"/>
<evidence type="ECO:0000313" key="1">
    <source>
        <dbReference type="EMBL" id="KAK6988409.1"/>
    </source>
</evidence>
<dbReference type="Proteomes" id="UP001362999">
    <property type="component" value="Unassembled WGS sequence"/>
</dbReference>
<reference evidence="1 2" key="1">
    <citation type="journal article" date="2024" name="J Genomics">
        <title>Draft genome sequencing and assembly of Favolaschia claudopus CIRM-BRFM 2984 isolated from oak limbs.</title>
        <authorList>
            <person name="Navarro D."/>
            <person name="Drula E."/>
            <person name="Chaduli D."/>
            <person name="Cazenave R."/>
            <person name="Ahrendt S."/>
            <person name="Wang J."/>
            <person name="Lipzen A."/>
            <person name="Daum C."/>
            <person name="Barry K."/>
            <person name="Grigoriev I.V."/>
            <person name="Favel A."/>
            <person name="Rosso M.N."/>
            <person name="Martin F."/>
        </authorList>
    </citation>
    <scope>NUCLEOTIDE SEQUENCE [LARGE SCALE GENOMIC DNA]</scope>
    <source>
        <strain evidence="1 2">CIRM-BRFM 2984</strain>
    </source>
</reference>
<gene>
    <name evidence="1" type="ORF">R3P38DRAFT_3444213</name>
</gene>
<organism evidence="1 2">
    <name type="scientific">Favolaschia claudopus</name>
    <dbReference type="NCBI Taxonomy" id="2862362"/>
    <lineage>
        <taxon>Eukaryota</taxon>
        <taxon>Fungi</taxon>
        <taxon>Dikarya</taxon>
        <taxon>Basidiomycota</taxon>
        <taxon>Agaricomycotina</taxon>
        <taxon>Agaricomycetes</taxon>
        <taxon>Agaricomycetidae</taxon>
        <taxon>Agaricales</taxon>
        <taxon>Marasmiineae</taxon>
        <taxon>Mycenaceae</taxon>
        <taxon>Favolaschia</taxon>
    </lineage>
</organism>
<keyword evidence="2" id="KW-1185">Reference proteome</keyword>
<dbReference type="Gene3D" id="3.40.50.1110">
    <property type="entry name" value="SGNH hydrolase"/>
    <property type="match status" value="1"/>
</dbReference>
<accession>A0AAV9ZPN0</accession>
<comment type="caution">
    <text evidence="1">The sequence shown here is derived from an EMBL/GenBank/DDBJ whole genome shotgun (WGS) entry which is preliminary data.</text>
</comment>
<dbReference type="InterPro" id="IPR036514">
    <property type="entry name" value="SGNH_hydro_sf"/>
</dbReference>
<dbReference type="AlphaFoldDB" id="A0AAV9ZPN0"/>
<sequence>MKAQLNLDCIAVTQSFQSRVASSKRRGFSGLVGQLTSPPTNARNIVVLDDYGRGKHADTGDAFKQAVFNGLTPLHARGLNVAFVDFASLWDTVMGSNPGFAAFGYENPGAGIPNLSQTDLEGECDAPENSFYWLPGHPSKETHRIMADYVNLVLATCTAQTST</sequence>
<protein>
    <submittedName>
        <fullName evidence="1">Uncharacterized protein</fullName>
    </submittedName>
</protein>
<name>A0AAV9ZPN0_9AGAR</name>